<dbReference type="AlphaFoldDB" id="A0A1T5G689"/>
<dbReference type="Proteomes" id="UP000189818">
    <property type="component" value="Unassembled WGS sequence"/>
</dbReference>
<dbReference type="OrthoDB" id="7409377at2"/>
<keyword evidence="2" id="KW-1185">Reference proteome</keyword>
<dbReference type="InterPro" id="IPR021074">
    <property type="entry name" value="Formate_DH_dsu"/>
</dbReference>
<dbReference type="EMBL" id="FUYM01000012">
    <property type="protein sequence ID" value="SKC03872.1"/>
    <property type="molecule type" value="Genomic_DNA"/>
</dbReference>
<dbReference type="RefSeq" id="WP_079650259.1">
    <property type="nucleotide sequence ID" value="NZ_FUYM01000012.1"/>
</dbReference>
<name>A0A1T5G689_9SPHN</name>
<reference evidence="2" key="1">
    <citation type="submission" date="2017-02" db="EMBL/GenBank/DDBJ databases">
        <authorList>
            <person name="Varghese N."/>
            <person name="Submissions S."/>
        </authorList>
    </citation>
    <scope>NUCLEOTIDE SEQUENCE [LARGE SCALE GENOMIC DNA]</scope>
    <source>
        <strain evidence="2">UM2</strain>
    </source>
</reference>
<evidence type="ECO:0000313" key="1">
    <source>
        <dbReference type="EMBL" id="SKC03872.1"/>
    </source>
</evidence>
<protein>
    <submittedName>
        <fullName evidence="1">Formate dehydrogenase subunit delta</fullName>
    </submittedName>
</protein>
<proteinExistence type="predicted"/>
<organism evidence="1 2">
    <name type="scientific">Rhizorhabdus histidinilytica</name>
    <dbReference type="NCBI Taxonomy" id="439228"/>
    <lineage>
        <taxon>Bacteria</taxon>
        <taxon>Pseudomonadati</taxon>
        <taxon>Pseudomonadota</taxon>
        <taxon>Alphaproteobacteria</taxon>
        <taxon>Sphingomonadales</taxon>
        <taxon>Sphingomonadaceae</taxon>
        <taxon>Rhizorhabdus</taxon>
    </lineage>
</organism>
<evidence type="ECO:0000313" key="2">
    <source>
        <dbReference type="Proteomes" id="UP000189818"/>
    </source>
</evidence>
<dbReference type="STRING" id="439228.SAMN06295920_11245"/>
<dbReference type="Pfam" id="PF11390">
    <property type="entry name" value="FdsD"/>
    <property type="match status" value="1"/>
</dbReference>
<gene>
    <name evidence="1" type="ORF">SAMN06295920_11245</name>
</gene>
<sequence>MSGMTNDEKLVYMVNQIARNFEALGYDHAVAATEDHLLKYWDPRMKTRIRMLAAEHADALCAIASAALSRLGADAG</sequence>
<accession>A0A1T5G689</accession>